<dbReference type="RefSeq" id="WP_305171841.1">
    <property type="nucleotide sequence ID" value="NZ_JAUUDS010000001.1"/>
</dbReference>
<proteinExistence type="predicted"/>
<dbReference type="Proteomes" id="UP001230685">
    <property type="component" value="Unassembled WGS sequence"/>
</dbReference>
<name>A0ABT9EH46_9SPHN</name>
<keyword evidence="2" id="KW-1185">Reference proteome</keyword>
<dbReference type="EMBL" id="JAUUDS010000001">
    <property type="protein sequence ID" value="MDP1026286.1"/>
    <property type="molecule type" value="Genomic_DNA"/>
</dbReference>
<gene>
    <name evidence="1" type="ORF">Q5H91_03605</name>
</gene>
<accession>A0ABT9EH46</accession>
<organism evidence="1 2">
    <name type="scientific">Sphingomonas aurea</name>
    <dbReference type="NCBI Taxonomy" id="3063994"/>
    <lineage>
        <taxon>Bacteria</taxon>
        <taxon>Pseudomonadati</taxon>
        <taxon>Pseudomonadota</taxon>
        <taxon>Alphaproteobacteria</taxon>
        <taxon>Sphingomonadales</taxon>
        <taxon>Sphingomonadaceae</taxon>
        <taxon>Sphingomonas</taxon>
    </lineage>
</organism>
<protein>
    <submittedName>
        <fullName evidence="1">Uncharacterized protein</fullName>
    </submittedName>
</protein>
<evidence type="ECO:0000313" key="1">
    <source>
        <dbReference type="EMBL" id="MDP1026286.1"/>
    </source>
</evidence>
<sequence length="91" mass="10486">MTMLDNIAPRQPSLMQRLRAFWRRIEPGITVDRANSIERWDCNGEGAAINIAFEGFGLSFSVFVGRTPPFRPHRADERTAQLTRWYNGEDC</sequence>
<comment type="caution">
    <text evidence="1">The sequence shown here is derived from an EMBL/GenBank/DDBJ whole genome shotgun (WGS) entry which is preliminary data.</text>
</comment>
<evidence type="ECO:0000313" key="2">
    <source>
        <dbReference type="Proteomes" id="UP001230685"/>
    </source>
</evidence>
<reference evidence="1 2" key="1">
    <citation type="submission" date="2023-07" db="EMBL/GenBank/DDBJ databases">
        <authorList>
            <person name="Kim M.K."/>
        </authorList>
    </citation>
    <scope>NUCLEOTIDE SEQUENCE [LARGE SCALE GENOMIC DNA]</scope>
    <source>
        <strain evidence="1 2">KR1UV-12</strain>
    </source>
</reference>